<sequence>MQELTEEPARRLHRLGRGGFADELLLGGQRVPPNKAL</sequence>
<protein>
    <submittedName>
        <fullName evidence="1">Uncharacterized protein</fullName>
    </submittedName>
</protein>
<gene>
    <name evidence="1" type="ORF">BRAD3257_3824</name>
</gene>
<organism evidence="1 2">
    <name type="scientific">Bradyrhizobium vignae</name>
    <dbReference type="NCBI Taxonomy" id="1549949"/>
    <lineage>
        <taxon>Bacteria</taxon>
        <taxon>Pseudomonadati</taxon>
        <taxon>Pseudomonadota</taxon>
        <taxon>Alphaproteobacteria</taxon>
        <taxon>Hyphomicrobiales</taxon>
        <taxon>Nitrobacteraceae</taxon>
        <taxon>Bradyrhizobium</taxon>
    </lineage>
</organism>
<evidence type="ECO:0000313" key="2">
    <source>
        <dbReference type="Proteomes" id="UP000246085"/>
    </source>
</evidence>
<proteinExistence type="predicted"/>
<dbReference type="AlphaFoldDB" id="A0A2U3Q0F9"/>
<accession>A0A2U3Q0F9</accession>
<evidence type="ECO:0000313" key="1">
    <source>
        <dbReference type="EMBL" id="SPP94838.1"/>
    </source>
</evidence>
<reference evidence="1 2" key="1">
    <citation type="submission" date="2018-03" db="EMBL/GenBank/DDBJ databases">
        <authorList>
            <person name="Gully D."/>
        </authorList>
    </citation>
    <scope>NUCLEOTIDE SEQUENCE [LARGE SCALE GENOMIC DNA]</scope>
    <source>
        <strain evidence="1">ORS3257</strain>
    </source>
</reference>
<dbReference type="Proteomes" id="UP000246085">
    <property type="component" value="Chromosome BRAD3257"/>
</dbReference>
<dbReference type="KEGG" id="bvz:BRAD3257_3824"/>
<name>A0A2U3Q0F9_9BRAD</name>
<dbReference type="EMBL" id="LS398110">
    <property type="protein sequence ID" value="SPP94838.1"/>
    <property type="molecule type" value="Genomic_DNA"/>
</dbReference>